<evidence type="ECO:0000313" key="2">
    <source>
        <dbReference type="Proteomes" id="UP000887159"/>
    </source>
</evidence>
<dbReference type="EMBL" id="BMAU01021370">
    <property type="protein sequence ID" value="GFY25042.1"/>
    <property type="molecule type" value="Genomic_DNA"/>
</dbReference>
<gene>
    <name evidence="1" type="ORF">TNCV_2692331</name>
</gene>
<dbReference type="AlphaFoldDB" id="A0A8X6VYR8"/>
<reference evidence="1" key="1">
    <citation type="submission" date="2020-08" db="EMBL/GenBank/DDBJ databases">
        <title>Multicomponent nature underlies the extraordinary mechanical properties of spider dragline silk.</title>
        <authorList>
            <person name="Kono N."/>
            <person name="Nakamura H."/>
            <person name="Mori M."/>
            <person name="Yoshida Y."/>
            <person name="Ohtoshi R."/>
            <person name="Malay A.D."/>
            <person name="Moran D.A.P."/>
            <person name="Tomita M."/>
            <person name="Numata K."/>
            <person name="Arakawa K."/>
        </authorList>
    </citation>
    <scope>NUCLEOTIDE SEQUENCE</scope>
</reference>
<proteinExistence type="predicted"/>
<sequence>MPYTPQVAAIIGSDNYKKPIILTGDLNVNFASEEAKPLIEFLKRTLYLTMNIDSREGTRYGTTMDAVFSPSLD</sequence>
<accession>A0A8X6VYR8</accession>
<organism evidence="1 2">
    <name type="scientific">Trichonephila clavipes</name>
    <name type="common">Golden silk orbweaver</name>
    <name type="synonym">Nephila clavipes</name>
    <dbReference type="NCBI Taxonomy" id="2585209"/>
    <lineage>
        <taxon>Eukaryota</taxon>
        <taxon>Metazoa</taxon>
        <taxon>Ecdysozoa</taxon>
        <taxon>Arthropoda</taxon>
        <taxon>Chelicerata</taxon>
        <taxon>Arachnida</taxon>
        <taxon>Araneae</taxon>
        <taxon>Araneomorphae</taxon>
        <taxon>Entelegynae</taxon>
        <taxon>Araneoidea</taxon>
        <taxon>Nephilidae</taxon>
        <taxon>Trichonephila</taxon>
    </lineage>
</organism>
<comment type="caution">
    <text evidence="1">The sequence shown here is derived from an EMBL/GenBank/DDBJ whole genome shotgun (WGS) entry which is preliminary data.</text>
</comment>
<protein>
    <submittedName>
        <fullName evidence="1">Uncharacterized protein</fullName>
    </submittedName>
</protein>
<keyword evidence="2" id="KW-1185">Reference proteome</keyword>
<evidence type="ECO:0000313" key="1">
    <source>
        <dbReference type="EMBL" id="GFY25042.1"/>
    </source>
</evidence>
<dbReference type="Proteomes" id="UP000887159">
    <property type="component" value="Unassembled WGS sequence"/>
</dbReference>
<name>A0A8X6VYR8_TRICX</name>